<comment type="catalytic activity">
    <reaction evidence="1 9">
        <text>a ribonucleoside 5'-phosphate + H2O = a ribonucleoside + phosphate</text>
        <dbReference type="Rhea" id="RHEA:12484"/>
        <dbReference type="ChEBI" id="CHEBI:15377"/>
        <dbReference type="ChEBI" id="CHEBI:18254"/>
        <dbReference type="ChEBI" id="CHEBI:43474"/>
        <dbReference type="ChEBI" id="CHEBI:58043"/>
        <dbReference type="EC" id="3.1.3.5"/>
    </reaction>
</comment>
<dbReference type="SUPFAM" id="SSF64167">
    <property type="entry name" value="SurE-like"/>
    <property type="match status" value="1"/>
</dbReference>
<name>A0A7S8C1J7_9HYPH</name>
<dbReference type="FunFam" id="3.40.1210.10:FF:000001">
    <property type="entry name" value="5'/3'-nucleotidase SurE"/>
    <property type="match status" value="1"/>
</dbReference>
<sequence length="270" mass="29124">MIDDPLRGPGGDPARILVTNDDGIHAPGLKSLETIARALSPDVWVVAPEGEQSGASHSLTLADPLRLREMGERRFAVRGTPTDCVVMAVKRVLDRPPDLVLSGVNRGQNLADDVTYSGTIAAAMEGVALGIPSMALSQTYGISGGREVRFETAEWHGAGLVRDLFAARLGPGVLININFPDCAPDEVAGTEITRQGKRDQNLLLVDERVDARGNAYYWLGFRRESSNPAAGTDLRAVYENRISVTPLHMNLTQLEAMEALRRTVAAEDTI</sequence>
<keyword evidence="7 9" id="KW-0547">Nucleotide-binding</keyword>
<dbReference type="GO" id="GO:0005737">
    <property type="term" value="C:cytoplasm"/>
    <property type="evidence" value="ECO:0007669"/>
    <property type="project" value="UniProtKB-SubCell"/>
</dbReference>
<dbReference type="EMBL" id="CP058214">
    <property type="protein sequence ID" value="QPC41678.1"/>
    <property type="molecule type" value="Genomic_DNA"/>
</dbReference>
<gene>
    <name evidence="9 11" type="primary">surE</name>
    <name evidence="11" type="ORF">HW532_02425</name>
</gene>
<keyword evidence="12" id="KW-1185">Reference proteome</keyword>
<evidence type="ECO:0000259" key="10">
    <source>
        <dbReference type="Pfam" id="PF01975"/>
    </source>
</evidence>
<evidence type="ECO:0000256" key="8">
    <source>
        <dbReference type="ARBA" id="ARBA00022801"/>
    </source>
</evidence>
<feature type="binding site" evidence="9">
    <location>
        <position position="22"/>
    </location>
    <ligand>
        <name>a divalent metal cation</name>
        <dbReference type="ChEBI" id="CHEBI:60240"/>
    </ligand>
</feature>
<feature type="binding site" evidence="9">
    <location>
        <position position="105"/>
    </location>
    <ligand>
        <name>a divalent metal cation</name>
        <dbReference type="ChEBI" id="CHEBI:60240"/>
    </ligand>
</feature>
<accession>A0A7S8C1J7</accession>
<evidence type="ECO:0000256" key="9">
    <source>
        <dbReference type="HAMAP-Rule" id="MF_00060"/>
    </source>
</evidence>
<dbReference type="EC" id="3.1.3.5" evidence="9"/>
<feature type="domain" description="Survival protein SurE-like phosphatase/nucleotidase" evidence="10">
    <location>
        <begin position="16"/>
        <end position="200"/>
    </location>
</feature>
<evidence type="ECO:0000256" key="5">
    <source>
        <dbReference type="ARBA" id="ARBA00022490"/>
    </source>
</evidence>
<dbReference type="NCBIfam" id="TIGR00087">
    <property type="entry name" value="surE"/>
    <property type="match status" value="1"/>
</dbReference>
<comment type="cofactor">
    <cofactor evidence="2">
        <name>Mg(2+)</name>
        <dbReference type="ChEBI" id="CHEBI:18420"/>
    </cofactor>
</comment>
<dbReference type="PANTHER" id="PTHR30457">
    <property type="entry name" value="5'-NUCLEOTIDASE SURE"/>
    <property type="match status" value="1"/>
</dbReference>
<dbReference type="HAMAP" id="MF_00060">
    <property type="entry name" value="SurE"/>
    <property type="match status" value="1"/>
</dbReference>
<evidence type="ECO:0000256" key="6">
    <source>
        <dbReference type="ARBA" id="ARBA00022723"/>
    </source>
</evidence>
<feature type="binding site" evidence="9">
    <location>
        <position position="53"/>
    </location>
    <ligand>
        <name>a divalent metal cation</name>
        <dbReference type="ChEBI" id="CHEBI:60240"/>
    </ligand>
</feature>
<dbReference type="RefSeq" id="WP_213162900.1">
    <property type="nucleotide sequence ID" value="NZ_CP058214.1"/>
</dbReference>
<keyword evidence="6 9" id="KW-0479">Metal-binding</keyword>
<evidence type="ECO:0000256" key="3">
    <source>
        <dbReference type="ARBA" id="ARBA00004496"/>
    </source>
</evidence>
<organism evidence="11 12">
    <name type="scientific">Kaustia mangrovi</name>
    <dbReference type="NCBI Taxonomy" id="2593653"/>
    <lineage>
        <taxon>Bacteria</taxon>
        <taxon>Pseudomonadati</taxon>
        <taxon>Pseudomonadota</taxon>
        <taxon>Alphaproteobacteria</taxon>
        <taxon>Hyphomicrobiales</taxon>
        <taxon>Parvibaculaceae</taxon>
        <taxon>Kaustia</taxon>
    </lineage>
</organism>
<dbReference type="AlphaFoldDB" id="A0A7S8C1J7"/>
<proteinExistence type="inferred from homology"/>
<dbReference type="Pfam" id="PF01975">
    <property type="entry name" value="SurE"/>
    <property type="match status" value="1"/>
</dbReference>
<evidence type="ECO:0000256" key="2">
    <source>
        <dbReference type="ARBA" id="ARBA00001946"/>
    </source>
</evidence>
<comment type="similarity">
    <text evidence="4 9">Belongs to the SurE nucleotidase family.</text>
</comment>
<dbReference type="GO" id="GO:0046872">
    <property type="term" value="F:metal ion binding"/>
    <property type="evidence" value="ECO:0007669"/>
    <property type="project" value="UniProtKB-UniRule"/>
</dbReference>
<dbReference type="GO" id="GO:0000166">
    <property type="term" value="F:nucleotide binding"/>
    <property type="evidence" value="ECO:0007669"/>
    <property type="project" value="UniProtKB-KW"/>
</dbReference>
<evidence type="ECO:0000256" key="1">
    <source>
        <dbReference type="ARBA" id="ARBA00000815"/>
    </source>
</evidence>
<dbReference type="GO" id="GO:0008253">
    <property type="term" value="F:5'-nucleotidase activity"/>
    <property type="evidence" value="ECO:0007669"/>
    <property type="project" value="UniProtKB-UniRule"/>
</dbReference>
<dbReference type="InterPro" id="IPR036523">
    <property type="entry name" value="SurE-like_sf"/>
</dbReference>
<evidence type="ECO:0000256" key="4">
    <source>
        <dbReference type="ARBA" id="ARBA00011062"/>
    </source>
</evidence>
<dbReference type="NCBIfam" id="NF001490">
    <property type="entry name" value="PRK00346.1-4"/>
    <property type="match status" value="1"/>
</dbReference>
<dbReference type="Proteomes" id="UP000593594">
    <property type="component" value="Chromosome"/>
</dbReference>
<evidence type="ECO:0000256" key="7">
    <source>
        <dbReference type="ARBA" id="ARBA00022741"/>
    </source>
</evidence>
<comment type="cofactor">
    <cofactor evidence="9">
        <name>a divalent metal cation</name>
        <dbReference type="ChEBI" id="CHEBI:60240"/>
    </cofactor>
    <text evidence="9">Binds 1 divalent metal cation per subunit.</text>
</comment>
<evidence type="ECO:0000313" key="12">
    <source>
        <dbReference type="Proteomes" id="UP000593594"/>
    </source>
</evidence>
<reference evidence="11 12" key="1">
    <citation type="submission" date="2020-06" db="EMBL/GenBank/DDBJ databases">
        <title>Genome sequence of 2 isolates from Red Sea Mangroves.</title>
        <authorList>
            <person name="Sefrji F."/>
            <person name="Michoud G."/>
            <person name="Merlino G."/>
            <person name="Daffonchio D."/>
        </authorList>
    </citation>
    <scope>NUCLEOTIDE SEQUENCE [LARGE SCALE GENOMIC DNA]</scope>
    <source>
        <strain evidence="11 12">R1DC25</strain>
    </source>
</reference>
<protein>
    <recommendedName>
        <fullName evidence="9">5'-nucleotidase SurE</fullName>
        <ecNumber evidence="9">3.1.3.5</ecNumber>
    </recommendedName>
    <alternativeName>
        <fullName evidence="9">Nucleoside 5'-monophosphate phosphohydrolase</fullName>
    </alternativeName>
</protein>
<feature type="binding site" evidence="9">
    <location>
        <position position="21"/>
    </location>
    <ligand>
        <name>a divalent metal cation</name>
        <dbReference type="ChEBI" id="CHEBI:60240"/>
    </ligand>
</feature>
<keyword evidence="5 9" id="KW-0963">Cytoplasm</keyword>
<dbReference type="Gene3D" id="3.40.1210.10">
    <property type="entry name" value="Survival protein SurE-like phosphatase/nucleotidase"/>
    <property type="match status" value="1"/>
</dbReference>
<dbReference type="GO" id="GO:0004309">
    <property type="term" value="F:exopolyphosphatase activity"/>
    <property type="evidence" value="ECO:0007669"/>
    <property type="project" value="TreeGrafter"/>
</dbReference>
<evidence type="ECO:0000313" key="11">
    <source>
        <dbReference type="EMBL" id="QPC41678.1"/>
    </source>
</evidence>
<dbReference type="KEGG" id="kmn:HW532_02425"/>
<comment type="function">
    <text evidence="9">Nucleotidase that shows phosphatase activity on nucleoside 5'-monophosphates.</text>
</comment>
<dbReference type="InterPro" id="IPR030048">
    <property type="entry name" value="SurE"/>
</dbReference>
<dbReference type="InterPro" id="IPR002828">
    <property type="entry name" value="SurE-like_Pase/nucleotidase"/>
</dbReference>
<comment type="subcellular location">
    <subcellularLocation>
        <location evidence="3 9">Cytoplasm</location>
    </subcellularLocation>
</comment>
<dbReference type="GO" id="GO:0008254">
    <property type="term" value="F:3'-nucleotidase activity"/>
    <property type="evidence" value="ECO:0007669"/>
    <property type="project" value="TreeGrafter"/>
</dbReference>
<keyword evidence="8 9" id="KW-0378">Hydrolase</keyword>
<dbReference type="PANTHER" id="PTHR30457:SF12">
    <property type="entry name" value="5'_3'-NUCLEOTIDASE SURE"/>
    <property type="match status" value="1"/>
</dbReference>